<evidence type="ECO:0000313" key="3">
    <source>
        <dbReference type="EMBL" id="SIN88828.1"/>
    </source>
</evidence>
<dbReference type="AlphaFoldDB" id="A0A1N6F0J9"/>
<comment type="similarity">
    <text evidence="1">Belongs to the peptidase M14 family.</text>
</comment>
<accession>A0A1N6F0J9</accession>
<dbReference type="GO" id="GO:0008270">
    <property type="term" value="F:zinc ion binding"/>
    <property type="evidence" value="ECO:0007669"/>
    <property type="project" value="InterPro"/>
</dbReference>
<keyword evidence="4" id="KW-1185">Reference proteome</keyword>
<dbReference type="STRING" id="59733.SAMN05421769_0874"/>
<organism evidence="3 4">
    <name type="scientific">Chryseobacterium scophthalmum</name>
    <dbReference type="NCBI Taxonomy" id="59733"/>
    <lineage>
        <taxon>Bacteria</taxon>
        <taxon>Pseudomonadati</taxon>
        <taxon>Bacteroidota</taxon>
        <taxon>Flavobacteriia</taxon>
        <taxon>Flavobacteriales</taxon>
        <taxon>Weeksellaceae</taxon>
        <taxon>Chryseobacterium group</taxon>
        <taxon>Chryseobacterium</taxon>
    </lineage>
</organism>
<evidence type="ECO:0000259" key="2">
    <source>
        <dbReference type="PROSITE" id="PS52035"/>
    </source>
</evidence>
<protein>
    <submittedName>
        <fullName evidence="3">Zinc carboxypeptidase</fullName>
    </submittedName>
</protein>
<keyword evidence="3" id="KW-0378">Hydrolase</keyword>
<dbReference type="Gene3D" id="3.40.630.10">
    <property type="entry name" value="Zn peptidases"/>
    <property type="match status" value="1"/>
</dbReference>
<dbReference type="PROSITE" id="PS52035">
    <property type="entry name" value="PEPTIDASE_M14"/>
    <property type="match status" value="1"/>
</dbReference>
<dbReference type="InterPro" id="IPR000834">
    <property type="entry name" value="Peptidase_M14"/>
</dbReference>
<keyword evidence="3" id="KW-0121">Carboxypeptidase</keyword>
<keyword evidence="3" id="KW-0645">Protease</keyword>
<evidence type="ECO:0000313" key="4">
    <source>
        <dbReference type="Proteomes" id="UP000184782"/>
    </source>
</evidence>
<dbReference type="Pfam" id="PF00246">
    <property type="entry name" value="Peptidase_M14"/>
    <property type="match status" value="1"/>
</dbReference>
<dbReference type="GO" id="GO:0006508">
    <property type="term" value="P:proteolysis"/>
    <property type="evidence" value="ECO:0007669"/>
    <property type="project" value="InterPro"/>
</dbReference>
<feature type="domain" description="Peptidase M14" evidence="2">
    <location>
        <begin position="24"/>
        <end position="308"/>
    </location>
</feature>
<name>A0A1N6F0J9_9FLAO</name>
<dbReference type="GO" id="GO:0004181">
    <property type="term" value="F:metallocarboxypeptidase activity"/>
    <property type="evidence" value="ECO:0007669"/>
    <property type="project" value="InterPro"/>
</dbReference>
<dbReference type="EMBL" id="FSRQ01000001">
    <property type="protein sequence ID" value="SIN88828.1"/>
    <property type="molecule type" value="Genomic_DNA"/>
</dbReference>
<proteinExistence type="inferred from homology"/>
<reference evidence="4" key="1">
    <citation type="submission" date="2016-12" db="EMBL/GenBank/DDBJ databases">
        <authorList>
            <person name="Varghese N."/>
            <person name="Submissions S."/>
        </authorList>
    </citation>
    <scope>NUCLEOTIDE SEQUENCE [LARGE SCALE GENOMIC DNA]</scope>
    <source>
        <strain evidence="4">DSM 16779</strain>
    </source>
</reference>
<dbReference type="SUPFAM" id="SSF53187">
    <property type="entry name" value="Zn-dependent exopeptidases"/>
    <property type="match status" value="1"/>
</dbReference>
<evidence type="ECO:0000256" key="1">
    <source>
        <dbReference type="PROSITE-ProRule" id="PRU01379"/>
    </source>
</evidence>
<sequence length="380" mass="44151">MVNFEKCKLLLMNFEHFYTANSDFPNRYISPEKLFSYLQTNLKDYIQEIGRSYLDKPIYKLSVGTGKINILAWSQMHGNESNATHAMLDLLKSFDKAPELKEDLFSKINLDFIFMLNPDGSEKWTRLNASEIDLNRDFHNEASKEIKFLKNLATSKKYDYALNLHEQRTIFTTDGIHPATLSFLAPSENVERTVTDNRKKCMAVIADVYNHLKELIPNQIGRYSDEFYPTSTGDNFIKAGMPTILFEGGHFADDYSRKETRKYYTIALYYALKSISKLDSNITGWEAYQEIPENQETHYDVVYRNVKLNTDHECILDIAVQYREVYEEGKDEISFIPFVAEAGDVKKRKGWLEIDCTGKKYISDTKYPKLDAEVNFKIED</sequence>
<gene>
    <name evidence="3" type="ORF">SAMN05421769_0874</name>
</gene>
<comment type="caution">
    <text evidence="1">Lacks conserved residue(s) required for the propagation of feature annotation.</text>
</comment>
<dbReference type="Proteomes" id="UP000184782">
    <property type="component" value="Unassembled WGS sequence"/>
</dbReference>